<comment type="function">
    <text evidence="5">ATP-dependent carboxylate-amine ligase which exhibits weak glutamate--cysteine ligase activity.</text>
</comment>
<dbReference type="EC" id="6.3.2.2" evidence="5"/>
<evidence type="ECO:0000313" key="6">
    <source>
        <dbReference type="EMBL" id="KAA5826099.1"/>
    </source>
</evidence>
<evidence type="ECO:0000256" key="3">
    <source>
        <dbReference type="ARBA" id="ARBA00022840"/>
    </source>
</evidence>
<dbReference type="HAMAP" id="MF_01609">
    <property type="entry name" value="Glu_cys_ligase_2"/>
    <property type="match status" value="1"/>
</dbReference>
<reference evidence="6 7" key="1">
    <citation type="submission" date="2019-09" db="EMBL/GenBank/DDBJ databases">
        <title>Draft genome sequence of the thermophilic Saccharopolyspora hirsuta VKM Ac-666T.</title>
        <authorList>
            <person name="Lobastova T.G."/>
            <person name="Fokina V."/>
            <person name="Bragin E.Y."/>
            <person name="Shtratnikova V.Y."/>
            <person name="Starodumova I.P."/>
            <person name="Tarlachkov S.V."/>
            <person name="Donova M.V."/>
        </authorList>
    </citation>
    <scope>NUCLEOTIDE SEQUENCE [LARGE SCALE GENOMIC DNA]</scope>
    <source>
        <strain evidence="6 7">VKM Ac-666</strain>
    </source>
</reference>
<dbReference type="NCBIfam" id="TIGR02050">
    <property type="entry name" value="gshA_cyan_rel"/>
    <property type="match status" value="1"/>
</dbReference>
<proteinExistence type="inferred from homology"/>
<dbReference type="GO" id="GO:0042398">
    <property type="term" value="P:modified amino acid biosynthetic process"/>
    <property type="evidence" value="ECO:0007669"/>
    <property type="project" value="InterPro"/>
</dbReference>
<dbReference type="InterPro" id="IPR011793">
    <property type="entry name" value="YbdK"/>
</dbReference>
<keyword evidence="7" id="KW-1185">Reference proteome</keyword>
<evidence type="ECO:0000256" key="2">
    <source>
        <dbReference type="ARBA" id="ARBA00022741"/>
    </source>
</evidence>
<dbReference type="Proteomes" id="UP000323946">
    <property type="component" value="Unassembled WGS sequence"/>
</dbReference>
<dbReference type="OrthoDB" id="9803842at2"/>
<accession>A0A5M7B9J9</accession>
<evidence type="ECO:0000256" key="5">
    <source>
        <dbReference type="HAMAP-Rule" id="MF_01609"/>
    </source>
</evidence>
<name>A0A5M7B9J9_SACHI</name>
<organism evidence="6 7">
    <name type="scientific">Saccharopolyspora hirsuta</name>
    <dbReference type="NCBI Taxonomy" id="1837"/>
    <lineage>
        <taxon>Bacteria</taxon>
        <taxon>Bacillati</taxon>
        <taxon>Actinomycetota</taxon>
        <taxon>Actinomycetes</taxon>
        <taxon>Pseudonocardiales</taxon>
        <taxon>Pseudonocardiaceae</taxon>
        <taxon>Saccharopolyspora</taxon>
    </lineage>
</organism>
<comment type="catalytic activity">
    <reaction evidence="4 5">
        <text>L-cysteine + L-glutamate + ATP = gamma-L-glutamyl-L-cysteine + ADP + phosphate + H(+)</text>
        <dbReference type="Rhea" id="RHEA:13285"/>
        <dbReference type="ChEBI" id="CHEBI:15378"/>
        <dbReference type="ChEBI" id="CHEBI:29985"/>
        <dbReference type="ChEBI" id="CHEBI:30616"/>
        <dbReference type="ChEBI" id="CHEBI:35235"/>
        <dbReference type="ChEBI" id="CHEBI:43474"/>
        <dbReference type="ChEBI" id="CHEBI:58173"/>
        <dbReference type="ChEBI" id="CHEBI:456216"/>
        <dbReference type="EC" id="6.3.2.2"/>
    </reaction>
</comment>
<dbReference type="InterPro" id="IPR014746">
    <property type="entry name" value="Gln_synth/guanido_kin_cat_dom"/>
</dbReference>
<sequence>MRRGRPPTFGVEEEFLLLHPGTGRPVPRAPEVLGEVAANGRRFTAELTAFQLESNTPVCRTADEAQRALVAARHELAAAADRHDSLLVATGFSPLALPDSLPLTDKPRYHRIRDRFGQLLDSHTAAGCHVHVGMPDLATGLAVSDHLRPHLPALLALTANSPFCGGRDTGHASWRSVVWSRLPSAGPPPLHRNPDSYQRSVQLLLNSGAALDRAMVYWLVRPAVHLSTLEFRISDAAGTAEESLLLALLIRALASTALQDVADGRPAPELPDQRLRLALWRAAHDGLEGSGLDADGDLVPARTLLEKLLAAARPALEASGDAELVDDILGRVLRHGSGAHRQRRAHDRRHDMAEVLALLAEQTRTALPD</sequence>
<dbReference type="PANTHER" id="PTHR36510">
    <property type="entry name" value="GLUTAMATE--CYSTEINE LIGASE 2-RELATED"/>
    <property type="match status" value="1"/>
</dbReference>
<comment type="caution">
    <text evidence="6">The sequence shown here is derived from an EMBL/GenBank/DDBJ whole genome shotgun (WGS) entry which is preliminary data.</text>
</comment>
<dbReference type="PANTHER" id="PTHR36510:SF1">
    <property type="entry name" value="GLUTAMATE--CYSTEINE LIGASE 2-RELATED"/>
    <property type="match status" value="1"/>
</dbReference>
<dbReference type="GO" id="GO:0005524">
    <property type="term" value="F:ATP binding"/>
    <property type="evidence" value="ECO:0007669"/>
    <property type="project" value="UniProtKB-KW"/>
</dbReference>
<keyword evidence="1 5" id="KW-0436">Ligase</keyword>
<keyword evidence="2 5" id="KW-0547">Nucleotide-binding</keyword>
<dbReference type="SUPFAM" id="SSF55931">
    <property type="entry name" value="Glutamine synthetase/guanido kinase"/>
    <property type="match status" value="1"/>
</dbReference>
<dbReference type="RefSeq" id="WP_150070563.1">
    <property type="nucleotide sequence ID" value="NZ_VWPH01000019.1"/>
</dbReference>
<evidence type="ECO:0000256" key="1">
    <source>
        <dbReference type="ARBA" id="ARBA00022598"/>
    </source>
</evidence>
<comment type="similarity">
    <text evidence="5">Belongs to the glutamate--cysteine ligase type 2 family. YbdK subfamily.</text>
</comment>
<keyword evidence="3 5" id="KW-0067">ATP-binding</keyword>
<dbReference type="InterPro" id="IPR050141">
    <property type="entry name" value="GCL_type2/YbdK_subfam"/>
</dbReference>
<evidence type="ECO:0000256" key="4">
    <source>
        <dbReference type="ARBA" id="ARBA00048819"/>
    </source>
</evidence>
<dbReference type="NCBIfam" id="NF010041">
    <property type="entry name" value="PRK13517.1-1"/>
    <property type="match status" value="1"/>
</dbReference>
<dbReference type="Gene3D" id="3.30.590.20">
    <property type="match status" value="1"/>
</dbReference>
<dbReference type="Pfam" id="PF04107">
    <property type="entry name" value="GCS2"/>
    <property type="match status" value="1"/>
</dbReference>
<evidence type="ECO:0000313" key="7">
    <source>
        <dbReference type="Proteomes" id="UP000323946"/>
    </source>
</evidence>
<dbReference type="AlphaFoldDB" id="A0A5M7B9J9"/>
<gene>
    <name evidence="6" type="ORF">F1721_31965</name>
</gene>
<dbReference type="InterPro" id="IPR006336">
    <property type="entry name" value="GCS2"/>
</dbReference>
<dbReference type="GO" id="GO:0004357">
    <property type="term" value="F:glutamate-cysteine ligase activity"/>
    <property type="evidence" value="ECO:0007669"/>
    <property type="project" value="UniProtKB-EC"/>
</dbReference>
<dbReference type="SMR" id="A0A5M7B9J9"/>
<protein>
    <recommendedName>
        <fullName evidence="5">Putative glutamate--cysteine ligase 2</fullName>
        <ecNumber evidence="5">6.3.2.2</ecNumber>
    </recommendedName>
    <alternativeName>
        <fullName evidence="5">Gamma-glutamylcysteine synthetase 2</fullName>
        <shortName evidence="5">GCS 2</shortName>
        <shortName evidence="5">Gamma-GCS 2</shortName>
    </alternativeName>
</protein>
<dbReference type="EMBL" id="VWPH01000019">
    <property type="protein sequence ID" value="KAA5826099.1"/>
    <property type="molecule type" value="Genomic_DNA"/>
</dbReference>